<feature type="transmembrane region" description="Helical" evidence="1">
    <location>
        <begin position="6"/>
        <end position="25"/>
    </location>
</feature>
<evidence type="ECO:0000313" key="3">
    <source>
        <dbReference type="Proteomes" id="UP000593836"/>
    </source>
</evidence>
<organism evidence="2 3">
    <name type="scientific">Candidatus Sulfurimonas marisnigri</name>
    <dbReference type="NCBI Taxonomy" id="2740405"/>
    <lineage>
        <taxon>Bacteria</taxon>
        <taxon>Pseudomonadati</taxon>
        <taxon>Campylobacterota</taxon>
        <taxon>Epsilonproteobacteria</taxon>
        <taxon>Campylobacterales</taxon>
        <taxon>Sulfurimonadaceae</taxon>
        <taxon>Sulfurimonas</taxon>
    </lineage>
</organism>
<reference evidence="2 3" key="1">
    <citation type="submission" date="2020-05" db="EMBL/GenBank/DDBJ databases">
        <title>Sulfurimonas marisnigri, sp. nov., and Sulfurimonas baltica, sp. nov., manganese oxide reducing chemolithoautotrophs of the class Epsilonproteobacteria isolated from the pelagic redoxclines of the Black and Baltic Seas and emended description of the genus Sulfurimonas.</title>
        <authorList>
            <person name="Henkel J.V."/>
            <person name="Laudan C."/>
            <person name="Werner J."/>
            <person name="Neu T."/>
            <person name="Plewe S."/>
            <person name="Sproer C."/>
            <person name="Bunk B."/>
            <person name="Schulz-Vogt H.N."/>
        </authorList>
    </citation>
    <scope>NUCLEOTIDE SEQUENCE [LARGE SCALE GENOMIC DNA]</scope>
    <source>
        <strain evidence="2 3">SoZ1</strain>
    </source>
</reference>
<protein>
    <submittedName>
        <fullName evidence="2">Uncharacterized protein</fullName>
    </submittedName>
</protein>
<keyword evidence="3" id="KW-1185">Reference proteome</keyword>
<proteinExistence type="predicted"/>
<name>A0A7S7M211_9BACT</name>
<dbReference type="KEGG" id="smas:HUE87_05505"/>
<gene>
    <name evidence="2" type="ORF">HUE87_05505</name>
</gene>
<sequence>MLDADLIVALAFMAVLFFRQIYILKQPNKIDYAPLMIGIGAISSLVHFIIHPEVIDTLLVLRESLFPLLISMLLYIVMNVFHQTKQSQLEKTQFEFTKALIEQITQLKEFASELEKKMILNKNEDRESQQEIREKFKQDIKALDAIQINQGKFLDKFLEMDEWHKDVSIAFENFTEVQLPSLDDVVHKHIDILRIAEQDHFNKVKNTLEKAVDSRYDMTKDIEEMKYNLESIGNISQTIANNITNQTIEQLSHVTKPFEKQILSLKSHTEGVATSLYEGESKLSGIKEQSEMIMKQMILSSKKMSVLEGQNSSLHDLYGSIKELVSDIEIVKAEYVKSQSQLSVIVNDLKVAQLNEMNSVKEQMESLTLELTVKIDNSLEKLHKHYNIANEDISKSVQFLAKQAQVKKSYSDLDR</sequence>
<keyword evidence="1" id="KW-0812">Transmembrane</keyword>
<dbReference type="EMBL" id="CP054493">
    <property type="protein sequence ID" value="QOY55682.1"/>
    <property type="molecule type" value="Genomic_DNA"/>
</dbReference>
<dbReference type="RefSeq" id="WP_194367721.1">
    <property type="nucleotide sequence ID" value="NZ_CP054493.1"/>
</dbReference>
<dbReference type="Proteomes" id="UP000593836">
    <property type="component" value="Chromosome"/>
</dbReference>
<evidence type="ECO:0000256" key="1">
    <source>
        <dbReference type="SAM" id="Phobius"/>
    </source>
</evidence>
<feature type="transmembrane region" description="Helical" evidence="1">
    <location>
        <begin position="32"/>
        <end position="52"/>
    </location>
</feature>
<accession>A0A7S7M211</accession>
<dbReference type="AlphaFoldDB" id="A0A7S7M211"/>
<keyword evidence="1" id="KW-0472">Membrane</keyword>
<feature type="transmembrane region" description="Helical" evidence="1">
    <location>
        <begin position="64"/>
        <end position="81"/>
    </location>
</feature>
<keyword evidence="1" id="KW-1133">Transmembrane helix</keyword>
<evidence type="ECO:0000313" key="2">
    <source>
        <dbReference type="EMBL" id="QOY55682.1"/>
    </source>
</evidence>